<dbReference type="EMBL" id="CP032698">
    <property type="protein sequence ID" value="AYG78488.1"/>
    <property type="molecule type" value="Genomic_DNA"/>
</dbReference>
<reference evidence="3 4" key="1">
    <citation type="submission" date="2018-10" db="EMBL/GenBank/DDBJ databases">
        <title>Relationship between Morphology and Antimicrobial Activity in Streptomyces.</title>
        <authorList>
            <person name="Kang H.J."/>
            <person name="Kim S.B."/>
        </authorList>
    </citation>
    <scope>NUCLEOTIDE SEQUENCE [LARGE SCALE GENOMIC DNA]</scope>
    <source>
        <strain evidence="3 4">BH38</strain>
    </source>
</reference>
<proteinExistence type="predicted"/>
<dbReference type="CDD" id="cd00090">
    <property type="entry name" value="HTH_ARSR"/>
    <property type="match status" value="1"/>
</dbReference>
<protein>
    <submittedName>
        <fullName evidence="3">Putative HTH-type transcriptional regulator YusO</fullName>
    </submittedName>
</protein>
<dbReference type="GO" id="GO:0003700">
    <property type="term" value="F:DNA-binding transcription factor activity"/>
    <property type="evidence" value="ECO:0007669"/>
    <property type="project" value="InterPro"/>
</dbReference>
<dbReference type="SMART" id="SM00347">
    <property type="entry name" value="HTH_MARR"/>
    <property type="match status" value="1"/>
</dbReference>
<dbReference type="InterPro" id="IPR039422">
    <property type="entry name" value="MarR/SlyA-like"/>
</dbReference>
<dbReference type="PANTHER" id="PTHR33164">
    <property type="entry name" value="TRANSCRIPTIONAL REGULATOR, MARR FAMILY"/>
    <property type="match status" value="1"/>
</dbReference>
<dbReference type="Gene3D" id="1.10.10.10">
    <property type="entry name" value="Winged helix-like DNA-binding domain superfamily/Winged helix DNA-binding domain"/>
    <property type="match status" value="1"/>
</dbReference>
<sequence>MSIESGSGRGGRKANREGHEPGVDEAIRALLLLMPRMVGRAKRIRVPEELQSLALAPRHLSLLSYLLFDGPMTVNDLAARLEVAPTTVSLMVSELSRKDILERREDASDRRRRIVSITESKRPSIDAWLARGARAWHQALHPLTAEQRQMFVQTLRAYEAAMADEGD</sequence>
<dbReference type="OrthoDB" id="4547383at2"/>
<feature type="domain" description="HTH marR-type" evidence="2">
    <location>
        <begin position="24"/>
        <end position="160"/>
    </location>
</feature>
<dbReference type="KEGG" id="shun:DWB77_00595"/>
<dbReference type="Pfam" id="PF12802">
    <property type="entry name" value="MarR_2"/>
    <property type="match status" value="1"/>
</dbReference>
<dbReference type="InterPro" id="IPR036390">
    <property type="entry name" value="WH_DNA-bd_sf"/>
</dbReference>
<name>A0A387HCW2_9ACTN</name>
<evidence type="ECO:0000313" key="4">
    <source>
        <dbReference type="Proteomes" id="UP000271554"/>
    </source>
</evidence>
<accession>A0A387HCW2</accession>
<dbReference type="InterPro" id="IPR001845">
    <property type="entry name" value="HTH_ArsR_DNA-bd_dom"/>
</dbReference>
<evidence type="ECO:0000256" key="1">
    <source>
        <dbReference type="SAM" id="MobiDB-lite"/>
    </source>
</evidence>
<dbReference type="PANTHER" id="PTHR33164:SF43">
    <property type="entry name" value="HTH-TYPE TRANSCRIPTIONAL REPRESSOR YETL"/>
    <property type="match status" value="1"/>
</dbReference>
<evidence type="ECO:0000259" key="2">
    <source>
        <dbReference type="PROSITE" id="PS50995"/>
    </source>
</evidence>
<dbReference type="InterPro" id="IPR036388">
    <property type="entry name" value="WH-like_DNA-bd_sf"/>
</dbReference>
<keyword evidence="4" id="KW-1185">Reference proteome</keyword>
<feature type="region of interest" description="Disordered" evidence="1">
    <location>
        <begin position="1"/>
        <end position="20"/>
    </location>
</feature>
<dbReference type="GO" id="GO:0006950">
    <property type="term" value="P:response to stress"/>
    <property type="evidence" value="ECO:0007669"/>
    <property type="project" value="TreeGrafter"/>
</dbReference>
<dbReference type="InterPro" id="IPR000835">
    <property type="entry name" value="HTH_MarR-typ"/>
</dbReference>
<dbReference type="PROSITE" id="PS50995">
    <property type="entry name" value="HTH_MARR_2"/>
    <property type="match status" value="1"/>
</dbReference>
<dbReference type="SUPFAM" id="SSF46785">
    <property type="entry name" value="Winged helix' DNA-binding domain"/>
    <property type="match status" value="1"/>
</dbReference>
<dbReference type="InterPro" id="IPR011991">
    <property type="entry name" value="ArsR-like_HTH"/>
</dbReference>
<dbReference type="Proteomes" id="UP000271554">
    <property type="component" value="Chromosome"/>
</dbReference>
<dbReference type="SMART" id="SM00418">
    <property type="entry name" value="HTH_ARSR"/>
    <property type="match status" value="1"/>
</dbReference>
<dbReference type="AlphaFoldDB" id="A0A387HCW2"/>
<gene>
    <name evidence="3" type="primary">yusO_1</name>
    <name evidence="3" type="ORF">DWB77_00595</name>
</gene>
<evidence type="ECO:0000313" key="3">
    <source>
        <dbReference type="EMBL" id="AYG78488.1"/>
    </source>
</evidence>
<organism evidence="3 4">
    <name type="scientific">Streptomyces hundungensis</name>
    <dbReference type="NCBI Taxonomy" id="1077946"/>
    <lineage>
        <taxon>Bacteria</taxon>
        <taxon>Bacillati</taxon>
        <taxon>Actinomycetota</taxon>
        <taxon>Actinomycetes</taxon>
        <taxon>Kitasatosporales</taxon>
        <taxon>Streptomycetaceae</taxon>
        <taxon>Streptomyces</taxon>
    </lineage>
</organism>